<comment type="caution">
    <text evidence="1">The sequence shown here is derived from an EMBL/GenBank/DDBJ whole genome shotgun (WGS) entry which is preliminary data.</text>
</comment>
<accession>A0A916S523</accession>
<reference evidence="1" key="1">
    <citation type="journal article" date="2014" name="Int. J. Syst. Evol. Microbiol.">
        <title>Complete genome sequence of Corynebacterium casei LMG S-19264T (=DSM 44701T), isolated from a smear-ripened cheese.</title>
        <authorList>
            <consortium name="US DOE Joint Genome Institute (JGI-PGF)"/>
            <person name="Walter F."/>
            <person name="Albersmeier A."/>
            <person name="Kalinowski J."/>
            <person name="Ruckert C."/>
        </authorList>
    </citation>
    <scope>NUCLEOTIDE SEQUENCE</scope>
    <source>
        <strain evidence="1">CGMCC 1.15320</strain>
    </source>
</reference>
<gene>
    <name evidence="1" type="ORF">GCM10011385_40080</name>
</gene>
<protein>
    <submittedName>
        <fullName evidence="1">Uncharacterized protein</fullName>
    </submittedName>
</protein>
<name>A0A916S523_9HYPH</name>
<evidence type="ECO:0000313" key="1">
    <source>
        <dbReference type="EMBL" id="GGA81831.1"/>
    </source>
</evidence>
<evidence type="ECO:0000313" key="2">
    <source>
        <dbReference type="Proteomes" id="UP000636264"/>
    </source>
</evidence>
<dbReference type="EMBL" id="BMIF01000023">
    <property type="protein sequence ID" value="GGA81831.1"/>
    <property type="molecule type" value="Genomic_DNA"/>
</dbReference>
<reference evidence="1" key="2">
    <citation type="submission" date="2020-09" db="EMBL/GenBank/DDBJ databases">
        <authorList>
            <person name="Sun Q."/>
            <person name="Zhou Y."/>
        </authorList>
    </citation>
    <scope>NUCLEOTIDE SEQUENCE</scope>
    <source>
        <strain evidence="1">CGMCC 1.15320</strain>
    </source>
</reference>
<dbReference type="Proteomes" id="UP000636264">
    <property type="component" value="Unassembled WGS sequence"/>
</dbReference>
<dbReference type="RefSeq" id="WP_188722892.1">
    <property type="nucleotide sequence ID" value="NZ_BMIF01000023.1"/>
</dbReference>
<proteinExistence type="predicted"/>
<keyword evidence="2" id="KW-1185">Reference proteome</keyword>
<sequence length="86" mass="9399">MSEYLLLKWGTLKGWDIGENGKARAALARYASGPTSVSLLSQSDTADQKAALCELIDAINGPIRNDWSGEDMSKDDAKKYVMEYPA</sequence>
<dbReference type="AlphaFoldDB" id="A0A916S523"/>
<organism evidence="1 2">
    <name type="scientific">Nitratireductor aestuarii</name>
    <dbReference type="NCBI Taxonomy" id="1735103"/>
    <lineage>
        <taxon>Bacteria</taxon>
        <taxon>Pseudomonadati</taxon>
        <taxon>Pseudomonadota</taxon>
        <taxon>Alphaproteobacteria</taxon>
        <taxon>Hyphomicrobiales</taxon>
        <taxon>Phyllobacteriaceae</taxon>
        <taxon>Nitratireductor</taxon>
    </lineage>
</organism>